<name>A0A2C8F3Q1_9BACT</name>
<evidence type="ECO:0000313" key="5">
    <source>
        <dbReference type="EMBL" id="SOB57118.1"/>
    </source>
</evidence>
<evidence type="ECO:0000313" key="6">
    <source>
        <dbReference type="Proteomes" id="UP000219215"/>
    </source>
</evidence>
<dbReference type="Gene3D" id="3.30.910.20">
    <property type="entry name" value="Skp domain"/>
    <property type="match status" value="1"/>
</dbReference>
<reference evidence="6" key="1">
    <citation type="submission" date="2017-09" db="EMBL/GenBank/DDBJ databases">
        <authorList>
            <person name="Regsiter A."/>
            <person name="William W."/>
        </authorList>
    </citation>
    <scope>NUCLEOTIDE SEQUENCE [LARGE SCALE GENOMIC DNA]</scope>
    <source>
        <strain evidence="6">500-1</strain>
    </source>
</reference>
<dbReference type="KEGG" id="pprf:DPRO_0239"/>
<dbReference type="PANTHER" id="PTHR35089:SF1">
    <property type="entry name" value="CHAPERONE PROTEIN SKP"/>
    <property type="match status" value="1"/>
</dbReference>
<feature type="chain" id="PRO_5013129916" evidence="4">
    <location>
        <begin position="22"/>
        <end position="172"/>
    </location>
</feature>
<feature type="signal peptide" evidence="4">
    <location>
        <begin position="1"/>
        <end position="21"/>
    </location>
</feature>
<gene>
    <name evidence="5" type="ORF">DPRO_0239</name>
</gene>
<evidence type="ECO:0000256" key="1">
    <source>
        <dbReference type="ARBA" id="ARBA00009091"/>
    </source>
</evidence>
<dbReference type="InterPro" id="IPR005632">
    <property type="entry name" value="Chaperone_Skp"/>
</dbReference>
<dbReference type="AlphaFoldDB" id="A0A2C8F3Q1"/>
<dbReference type="InterPro" id="IPR024930">
    <property type="entry name" value="Skp_dom_sf"/>
</dbReference>
<dbReference type="GO" id="GO:0050821">
    <property type="term" value="P:protein stabilization"/>
    <property type="evidence" value="ECO:0007669"/>
    <property type="project" value="TreeGrafter"/>
</dbReference>
<keyword evidence="2 4" id="KW-0732">Signal</keyword>
<dbReference type="SUPFAM" id="SSF111384">
    <property type="entry name" value="OmpH-like"/>
    <property type="match status" value="1"/>
</dbReference>
<evidence type="ECO:0000256" key="3">
    <source>
        <dbReference type="SAM" id="Coils"/>
    </source>
</evidence>
<sequence>MKKVLFLVLVFSLAFQVSAFAETKIGVVSLQRIVKTCDYGKEVATKLKAKFEPLQNDIEREAEEIRQLESEIKNQDLALKLEAQQDRQRDFRRKVRDHQDSVAAYRQKLQSETQKLQKPIIEKVSVVLGEYGKKNGYSLILEGTNIAVYVGEKIDLTDAIIAELNKMKKAGK</sequence>
<keyword evidence="3" id="KW-0175">Coiled coil</keyword>
<accession>A0A2C8F3Q1</accession>
<evidence type="ECO:0000256" key="4">
    <source>
        <dbReference type="SAM" id="SignalP"/>
    </source>
</evidence>
<dbReference type="PANTHER" id="PTHR35089">
    <property type="entry name" value="CHAPERONE PROTEIN SKP"/>
    <property type="match status" value="1"/>
</dbReference>
<feature type="coiled-coil region" evidence="3">
    <location>
        <begin position="51"/>
        <end position="115"/>
    </location>
</feature>
<dbReference type="GO" id="GO:0051082">
    <property type="term" value="F:unfolded protein binding"/>
    <property type="evidence" value="ECO:0007669"/>
    <property type="project" value="InterPro"/>
</dbReference>
<dbReference type="GO" id="GO:0005829">
    <property type="term" value="C:cytosol"/>
    <property type="evidence" value="ECO:0007669"/>
    <property type="project" value="TreeGrafter"/>
</dbReference>
<dbReference type="Proteomes" id="UP000219215">
    <property type="component" value="Chromosome DPRO"/>
</dbReference>
<proteinExistence type="inferred from homology"/>
<dbReference type="OrthoDB" id="5432254at2"/>
<protein>
    <submittedName>
        <fullName evidence="5">Outer membrane chaperone Skp (OmpH)</fullName>
    </submittedName>
</protein>
<organism evidence="5 6">
    <name type="scientific">Pseudodesulfovibrio profundus</name>
    <dbReference type="NCBI Taxonomy" id="57320"/>
    <lineage>
        <taxon>Bacteria</taxon>
        <taxon>Pseudomonadati</taxon>
        <taxon>Thermodesulfobacteriota</taxon>
        <taxon>Desulfovibrionia</taxon>
        <taxon>Desulfovibrionales</taxon>
        <taxon>Desulfovibrionaceae</taxon>
    </lineage>
</organism>
<dbReference type="RefSeq" id="WP_097010428.1">
    <property type="nucleotide sequence ID" value="NZ_LT907975.1"/>
</dbReference>
<comment type="similarity">
    <text evidence="1">Belongs to the Skp family.</text>
</comment>
<dbReference type="EMBL" id="LT907975">
    <property type="protein sequence ID" value="SOB57118.1"/>
    <property type="molecule type" value="Genomic_DNA"/>
</dbReference>
<dbReference type="Pfam" id="PF03938">
    <property type="entry name" value="OmpH"/>
    <property type="match status" value="1"/>
</dbReference>
<keyword evidence="6" id="KW-1185">Reference proteome</keyword>
<evidence type="ECO:0000256" key="2">
    <source>
        <dbReference type="ARBA" id="ARBA00022729"/>
    </source>
</evidence>
<dbReference type="SMART" id="SM00935">
    <property type="entry name" value="OmpH"/>
    <property type="match status" value="1"/>
</dbReference>